<dbReference type="Proteomes" id="UP000518266">
    <property type="component" value="Unassembled WGS sequence"/>
</dbReference>
<evidence type="ECO:0000313" key="2">
    <source>
        <dbReference type="EMBL" id="KAF3852705.1"/>
    </source>
</evidence>
<dbReference type="AlphaFoldDB" id="A0A7J5YTB0"/>
<gene>
    <name evidence="2" type="ORF">F7725_006060</name>
</gene>
<feature type="region of interest" description="Disordered" evidence="1">
    <location>
        <begin position="82"/>
        <end position="139"/>
    </location>
</feature>
<keyword evidence="3" id="KW-1185">Reference proteome</keyword>
<comment type="caution">
    <text evidence="2">The sequence shown here is derived from an EMBL/GenBank/DDBJ whole genome shotgun (WGS) entry which is preliminary data.</text>
</comment>
<evidence type="ECO:0000256" key="1">
    <source>
        <dbReference type="SAM" id="MobiDB-lite"/>
    </source>
</evidence>
<dbReference type="OrthoDB" id="6287101at2759"/>
<dbReference type="EMBL" id="JAAKFY010000009">
    <property type="protein sequence ID" value="KAF3852705.1"/>
    <property type="molecule type" value="Genomic_DNA"/>
</dbReference>
<protein>
    <submittedName>
        <fullName evidence="2">Uncharacterized protein</fullName>
    </submittedName>
</protein>
<sequence length="139" mass="15201">MGKEREDDAVPPPTPTTLPSAAAHWEKWEDWRRGEATMSDLNVIKEGWGRGAEAIQTVAESLAKQEEEGILCSPSSAIENVNEEEMDTSIGHYKRKTMRTGWTRRTTSGGLTSHSSRTQPAGGSELPSSPSVAIFEENT</sequence>
<evidence type="ECO:0000313" key="3">
    <source>
        <dbReference type="Proteomes" id="UP000518266"/>
    </source>
</evidence>
<reference evidence="2 3" key="1">
    <citation type="submission" date="2020-03" db="EMBL/GenBank/DDBJ databases">
        <title>Dissostichus mawsoni Genome sequencing and assembly.</title>
        <authorList>
            <person name="Park H."/>
        </authorList>
    </citation>
    <scope>NUCLEOTIDE SEQUENCE [LARGE SCALE GENOMIC DNA]</scope>
    <source>
        <strain evidence="2">DM0001</strain>
        <tissue evidence="2">Muscle</tissue>
    </source>
</reference>
<feature type="compositionally biased region" description="Low complexity" evidence="1">
    <location>
        <begin position="99"/>
        <end position="118"/>
    </location>
</feature>
<organism evidence="2 3">
    <name type="scientific">Dissostichus mawsoni</name>
    <name type="common">Antarctic cod</name>
    <dbReference type="NCBI Taxonomy" id="36200"/>
    <lineage>
        <taxon>Eukaryota</taxon>
        <taxon>Metazoa</taxon>
        <taxon>Chordata</taxon>
        <taxon>Craniata</taxon>
        <taxon>Vertebrata</taxon>
        <taxon>Euteleostomi</taxon>
        <taxon>Actinopterygii</taxon>
        <taxon>Neopterygii</taxon>
        <taxon>Teleostei</taxon>
        <taxon>Neoteleostei</taxon>
        <taxon>Acanthomorphata</taxon>
        <taxon>Eupercaria</taxon>
        <taxon>Perciformes</taxon>
        <taxon>Notothenioidei</taxon>
        <taxon>Nototheniidae</taxon>
        <taxon>Dissostichus</taxon>
    </lineage>
</organism>
<name>A0A7J5YTB0_DISMA</name>
<proteinExistence type="predicted"/>
<accession>A0A7J5YTB0</accession>
<feature type="region of interest" description="Disordered" evidence="1">
    <location>
        <begin position="1"/>
        <end position="23"/>
    </location>
</feature>